<dbReference type="Pfam" id="PF15924">
    <property type="entry name" value="ALG11_N"/>
    <property type="match status" value="1"/>
</dbReference>
<evidence type="ECO:0000313" key="14">
    <source>
        <dbReference type="EMBL" id="GHP08483.1"/>
    </source>
</evidence>
<feature type="domain" description="ALG11 mannosyltransferase N-terminal" evidence="13">
    <location>
        <begin position="50"/>
        <end position="295"/>
    </location>
</feature>
<dbReference type="InterPro" id="IPR031814">
    <property type="entry name" value="ALG11_N"/>
</dbReference>
<dbReference type="PANTHER" id="PTHR45919:SF1">
    <property type="entry name" value="GDP-MAN:MAN(3)GLCNAC(2)-PP-DOL ALPHA-1,2-MANNOSYLTRANSFERASE"/>
    <property type="match status" value="1"/>
</dbReference>
<sequence length="501" mass="54093">MSDMPARSALPLMSVLVFVVHLVQLARTYLLLLFRRGGRAPAHGQAPPQLLAFFHPAIDGGGGGEKVFYAALAHALGSSSVKSNANSGVVVFASTKRSDFTANDIKLSCENTFGITWPENAPPVTLVNANQTCRTWTLPETYPVATMIGQALGFARLVDELVLSTRKRCAVTTTGGSSGALRAWDDARYARTLVDTAGNAFACARARTLLQGCRVVTYTHYPLVNSDMEAAVRDGDTSAVHNRQGAGKGSWRTRLKLLYYGALARTYGAALRRTAAGGGFVLCNSTWTLGHVRSLMGGSVEPAVVFPPCSLEQLLAIPIERKKAPLTFLCVGQYRPEKQQRLLLDAWRDAGLSDARLVFAGGARGEEDLQRAEELRAAAMDDPAIEVLVNVSHAELLRLLASAHVGLHAMRMEHFGICVVEYMAAGCVAIAHDSGGPREDILAPRGVGYLASDRASYSAAIAEAAAMSTRERHAMVSRAREHVRSRFGDAHFRLLWERHVV</sequence>
<evidence type="ECO:0000313" key="15">
    <source>
        <dbReference type="Proteomes" id="UP000660262"/>
    </source>
</evidence>
<dbReference type="SUPFAM" id="SSF53756">
    <property type="entry name" value="UDP-Glycosyltransferase/glycogen phosphorylase"/>
    <property type="match status" value="1"/>
</dbReference>
<feature type="domain" description="Glycosyl transferase family 1" evidence="12">
    <location>
        <begin position="322"/>
        <end position="481"/>
    </location>
</feature>
<dbReference type="OrthoDB" id="2276068at2759"/>
<evidence type="ECO:0000256" key="2">
    <source>
        <dbReference type="ARBA" id="ARBA00004922"/>
    </source>
</evidence>
<keyword evidence="5" id="KW-0328">Glycosyltransferase</keyword>
<dbReference type="PANTHER" id="PTHR45919">
    <property type="entry name" value="GDP-MAN:MAN(3)GLCNAC(2)-PP-DOL ALPHA-1,2-MANNOSYLTRANSFERASE"/>
    <property type="match status" value="1"/>
</dbReference>
<reference evidence="14" key="1">
    <citation type="submission" date="2020-10" db="EMBL/GenBank/DDBJ databases">
        <title>Unveiling of a novel bifunctional photoreceptor, Dualchrome1, isolated from a cosmopolitan green alga.</title>
        <authorList>
            <person name="Suzuki S."/>
            <person name="Kawachi M."/>
        </authorList>
    </citation>
    <scope>NUCLEOTIDE SEQUENCE</scope>
    <source>
        <strain evidence="14">NIES 2893</strain>
    </source>
</reference>
<name>A0A830HP33_9CHLO</name>
<comment type="catalytic activity">
    <reaction evidence="11">
        <text>an alpha-D-Man-(1-&gt;3)-[alpha-D-Man-(1-&gt;6)]-beta-D-Man-(1-&gt;4)-beta-D-GlcNAc-(1-&gt;4)-alpha-D-GlcNAc-diphospho-di-trans,poly-cis-dolichol + 2 GDP-alpha-D-mannose = an alpha-D-Man-(1-&gt;2)-alpha-D-Man-(1-&gt;2)-alpha-D-Man-(1-&gt;3)-[alpha-D-Man-(1-&gt;6)]-beta-D-Man-(1-&gt;4)-beta-D-GlcNAc-(1-&gt;4)-alpha-D-GlcNAc-diphospho-di-trans,poly-cis-dolichol + 2 GDP + 2 H(+)</text>
        <dbReference type="Rhea" id="RHEA:29523"/>
        <dbReference type="Rhea" id="RHEA-COMP:19515"/>
        <dbReference type="Rhea" id="RHEA-COMP:19516"/>
        <dbReference type="ChEBI" id="CHEBI:15378"/>
        <dbReference type="ChEBI" id="CHEBI:57527"/>
        <dbReference type="ChEBI" id="CHEBI:58189"/>
        <dbReference type="ChEBI" id="CHEBI:132511"/>
        <dbReference type="ChEBI" id="CHEBI:132515"/>
        <dbReference type="EC" id="2.4.1.131"/>
    </reaction>
    <physiologicalReaction direction="left-to-right" evidence="11">
        <dbReference type="Rhea" id="RHEA:29524"/>
    </physiologicalReaction>
</comment>
<dbReference type="AlphaFoldDB" id="A0A830HP33"/>
<dbReference type="GO" id="GO:0004377">
    <property type="term" value="F:GDP-Man:Man(3)GlcNAc(2)-PP-Dol alpha-1,2-mannosyltransferase activity"/>
    <property type="evidence" value="ECO:0007669"/>
    <property type="project" value="UniProtKB-EC"/>
</dbReference>
<comment type="pathway">
    <text evidence="2">Protein modification; protein glycosylation.</text>
</comment>
<keyword evidence="7" id="KW-0812">Transmembrane</keyword>
<keyword evidence="10" id="KW-0472">Membrane</keyword>
<evidence type="ECO:0000256" key="11">
    <source>
        <dbReference type="ARBA" id="ARBA00045065"/>
    </source>
</evidence>
<evidence type="ECO:0000259" key="13">
    <source>
        <dbReference type="Pfam" id="PF15924"/>
    </source>
</evidence>
<protein>
    <recommendedName>
        <fullName evidence="4">GDP-Man:Man(3)GlcNAc(2)-PP-Dol alpha-1,2-mannosyltransferase</fullName>
        <ecNumber evidence="3">2.4.1.131</ecNumber>
    </recommendedName>
</protein>
<evidence type="ECO:0000256" key="10">
    <source>
        <dbReference type="ARBA" id="ARBA00023136"/>
    </source>
</evidence>
<evidence type="ECO:0000256" key="8">
    <source>
        <dbReference type="ARBA" id="ARBA00022824"/>
    </source>
</evidence>
<dbReference type="EMBL" id="BNJQ01000021">
    <property type="protein sequence ID" value="GHP08483.1"/>
    <property type="molecule type" value="Genomic_DNA"/>
</dbReference>
<keyword evidence="8" id="KW-0256">Endoplasmic reticulum</keyword>
<evidence type="ECO:0000259" key="12">
    <source>
        <dbReference type="Pfam" id="PF00534"/>
    </source>
</evidence>
<evidence type="ECO:0000256" key="3">
    <source>
        <dbReference type="ARBA" id="ARBA00012645"/>
    </source>
</evidence>
<evidence type="ECO:0000256" key="9">
    <source>
        <dbReference type="ARBA" id="ARBA00022989"/>
    </source>
</evidence>
<keyword evidence="6" id="KW-0808">Transferase</keyword>
<proteinExistence type="predicted"/>
<comment type="caution">
    <text evidence="14">The sequence shown here is derived from an EMBL/GenBank/DDBJ whole genome shotgun (WGS) entry which is preliminary data.</text>
</comment>
<organism evidence="14 15">
    <name type="scientific">Pycnococcus provasolii</name>
    <dbReference type="NCBI Taxonomy" id="41880"/>
    <lineage>
        <taxon>Eukaryota</taxon>
        <taxon>Viridiplantae</taxon>
        <taxon>Chlorophyta</taxon>
        <taxon>Pseudoscourfieldiophyceae</taxon>
        <taxon>Pseudoscourfieldiales</taxon>
        <taxon>Pycnococcaceae</taxon>
        <taxon>Pycnococcus</taxon>
    </lineage>
</organism>
<keyword evidence="15" id="KW-1185">Reference proteome</keyword>
<gene>
    <name evidence="14" type="ORF">PPROV_000722100</name>
</gene>
<comment type="subcellular location">
    <subcellularLocation>
        <location evidence="1">Endoplasmic reticulum membrane</location>
        <topology evidence="1">Single-pass membrane protein</topology>
    </subcellularLocation>
</comment>
<dbReference type="InterPro" id="IPR038013">
    <property type="entry name" value="ALG11"/>
</dbReference>
<dbReference type="Pfam" id="PF00534">
    <property type="entry name" value="Glycos_transf_1"/>
    <property type="match status" value="1"/>
</dbReference>
<evidence type="ECO:0000256" key="5">
    <source>
        <dbReference type="ARBA" id="ARBA00022676"/>
    </source>
</evidence>
<dbReference type="EC" id="2.4.1.131" evidence="3"/>
<dbReference type="GO" id="GO:0006487">
    <property type="term" value="P:protein N-linked glycosylation"/>
    <property type="evidence" value="ECO:0007669"/>
    <property type="project" value="TreeGrafter"/>
</dbReference>
<evidence type="ECO:0000256" key="6">
    <source>
        <dbReference type="ARBA" id="ARBA00022679"/>
    </source>
</evidence>
<evidence type="ECO:0000256" key="7">
    <source>
        <dbReference type="ARBA" id="ARBA00022692"/>
    </source>
</evidence>
<keyword evidence="9" id="KW-1133">Transmembrane helix</keyword>
<accession>A0A830HP33</accession>
<dbReference type="InterPro" id="IPR001296">
    <property type="entry name" value="Glyco_trans_1"/>
</dbReference>
<dbReference type="Gene3D" id="3.40.50.2000">
    <property type="entry name" value="Glycogen Phosphorylase B"/>
    <property type="match status" value="1"/>
</dbReference>
<dbReference type="GO" id="GO:0005789">
    <property type="term" value="C:endoplasmic reticulum membrane"/>
    <property type="evidence" value="ECO:0007669"/>
    <property type="project" value="UniProtKB-SubCell"/>
</dbReference>
<evidence type="ECO:0000256" key="4">
    <source>
        <dbReference type="ARBA" id="ARBA00022018"/>
    </source>
</evidence>
<dbReference type="Proteomes" id="UP000660262">
    <property type="component" value="Unassembled WGS sequence"/>
</dbReference>
<evidence type="ECO:0000256" key="1">
    <source>
        <dbReference type="ARBA" id="ARBA00004389"/>
    </source>
</evidence>